<keyword evidence="3" id="KW-0645">Protease</keyword>
<dbReference type="PANTHER" id="PTHR43982:SF6">
    <property type="entry name" value="UBIQUITIN CARBOXYL-TERMINAL HYDROLASE 2-RELATED"/>
    <property type="match status" value="1"/>
</dbReference>
<dbReference type="PANTHER" id="PTHR43982">
    <property type="entry name" value="UBIQUITIN CARBOXYL-TERMINAL HYDROLASE"/>
    <property type="match status" value="1"/>
</dbReference>
<sequence>MSNPPSGPGKTAPKLCEDFLDFDPSNAARCANLLAGHSPPVGEGQYLSYKIGSCRHDYTTKHTQSVTPPLDFRPDGTTQYKLAAVCKKCRLHAAVSIDYRRATKPCPNNEYPLHHFQRLPDEDVTSPTQILYAWQCSAPQCEAHLQIAYRQPRLSDADRDLLTNTDRLKRRFEAAVAEDPNRDGMRQATPMDALARLRKYLKDSLNPAHNRRTFPAANKRFMEAFGVQRHDCMELLQRLGFQYDETAEQEEWSLPNPAPVDFRLQADGDSPRELLEDVGFELVALMSKVAAETGAINSAASEGWASAVRDVERTLAAQGYQRYAPLRRAPASNDLLAYFASLGVLQDFADTLIEFAFDRQSDCDPERQAYYFECLQLIAESRGTEQLQTRVVMLESQDLVSRRDLSAAFRYLGVQVPTVGSTPPSIEYILDCFTARQSSVSPAVAEKNREALLKIGIARSSQKLIKASKQSVDTYEDALAWLGPEATKDTPDDLLLALAATRNESPADKEIVAKAIGTIARERKSNALNNWLLTGNSAGNEMSVDEALRYIGVEQKLEELDTAVLAMQCDGARADKPGEQTEKAIRTIEKALASPSHSPESWPVGLISHGNTCYLNSLLQYYFGMKPFRDIILDYDQYKLDLHETKEKKHCVGGRHISAIEIKSGQRFARDLKELFQHMITARGPAVKPETDLVCRAFLDPERYGQLASDVIGDDNAVNGVEDYVDIKLPDLAATEMQTPSGDATDGKERRVSNASSITLQEDEDTPMLSNGEPPPTPPESPTQKPGQEKKQPNHAPPLPPRIRRFSTNEEKQAAQRRALEEARERAKQQQDVTEVHDSATWRLRAGMRAQGVDDGTQEQVDALRSLYTVAVTDTVIKDDGAQEEPTLLKDPGIQLNVPTEDTNIYAALDEVFDLQPSDVKFGQESYKSIRTLPPILQINISRIAYENGQTHKYTKTVRLEDELYLDRYLDTPDILPSRRACWELRRRLRNLRREQKVLKDTDASLDLEGPAVVSEAADFLGGLSDMNAQLAEVGVDGLELDPDLSSDLKSAAEQHSQRLIDLEREIDGQQHELEQRVKTHFSTLKTAKYRLAAVFFHRGTTTGGHYWLDIHDFQHNLWRRYNDETVEELPAHRVHEILEAREHNHGTPTYVVYVDDNRKLDLVQPVCRDPEEAPPEEQPAEHQWQDVQMSEPREGLRALLPPAAGTIDPKMLEEGGEASWDTPRQVGEAVCCACVEGGQGEDGQCVAQEGRGEDVFVDCGGRLGAGATKRRVGDGADGGYGEGSPPKQFRGSGGFVVTTVELIGGVEVIDGVAFDESDVLHL</sequence>
<dbReference type="PROSITE" id="PS00972">
    <property type="entry name" value="USP_1"/>
    <property type="match status" value="1"/>
</dbReference>
<proteinExistence type="predicted"/>
<evidence type="ECO:0000256" key="3">
    <source>
        <dbReference type="ARBA" id="ARBA00022670"/>
    </source>
</evidence>
<dbReference type="InterPro" id="IPR018200">
    <property type="entry name" value="USP_CS"/>
</dbReference>
<evidence type="ECO:0000256" key="6">
    <source>
        <dbReference type="ARBA" id="ARBA00022807"/>
    </source>
</evidence>
<dbReference type="GO" id="GO:0061136">
    <property type="term" value="P:regulation of proteasomal protein catabolic process"/>
    <property type="evidence" value="ECO:0007669"/>
    <property type="project" value="TreeGrafter"/>
</dbReference>
<protein>
    <recommendedName>
        <fullName evidence="2">ubiquitinyl hydrolase 1</fullName>
        <ecNumber evidence="2">3.4.19.12</ecNumber>
    </recommendedName>
</protein>
<dbReference type="InterPro" id="IPR044635">
    <property type="entry name" value="UBP14-like"/>
</dbReference>
<name>A0A4U0VFB3_9PEZI</name>
<dbReference type="PROSITE" id="PS50235">
    <property type="entry name" value="USP_3"/>
    <property type="match status" value="1"/>
</dbReference>
<comment type="catalytic activity">
    <reaction evidence="1">
        <text>Thiol-dependent hydrolysis of ester, thioester, amide, peptide and isopeptide bonds formed by the C-terminal Gly of ubiquitin (a 76-residue protein attached to proteins as an intracellular targeting signal).</text>
        <dbReference type="EC" id="3.4.19.12"/>
    </reaction>
</comment>
<dbReference type="Gene3D" id="3.90.70.10">
    <property type="entry name" value="Cysteine proteinases"/>
    <property type="match status" value="2"/>
</dbReference>
<evidence type="ECO:0000256" key="7">
    <source>
        <dbReference type="SAM" id="Coils"/>
    </source>
</evidence>
<feature type="region of interest" description="Disordered" evidence="8">
    <location>
        <begin position="1170"/>
        <end position="1189"/>
    </location>
</feature>
<organism evidence="10 11">
    <name type="scientific">Friedmanniomyces endolithicus</name>
    <dbReference type="NCBI Taxonomy" id="329885"/>
    <lineage>
        <taxon>Eukaryota</taxon>
        <taxon>Fungi</taxon>
        <taxon>Dikarya</taxon>
        <taxon>Ascomycota</taxon>
        <taxon>Pezizomycotina</taxon>
        <taxon>Dothideomycetes</taxon>
        <taxon>Dothideomycetidae</taxon>
        <taxon>Mycosphaerellales</taxon>
        <taxon>Teratosphaeriaceae</taxon>
        <taxon>Friedmanniomyces</taxon>
    </lineage>
</organism>
<evidence type="ECO:0000256" key="1">
    <source>
        <dbReference type="ARBA" id="ARBA00000707"/>
    </source>
</evidence>
<evidence type="ECO:0000256" key="8">
    <source>
        <dbReference type="SAM" id="MobiDB-lite"/>
    </source>
</evidence>
<evidence type="ECO:0000256" key="4">
    <source>
        <dbReference type="ARBA" id="ARBA00022786"/>
    </source>
</evidence>
<dbReference type="InterPro" id="IPR025305">
    <property type="entry name" value="UCH_repeat_domain"/>
</dbReference>
<dbReference type="STRING" id="329885.A0A4U0VFB3"/>
<evidence type="ECO:0000313" key="10">
    <source>
        <dbReference type="EMBL" id="TKA46835.1"/>
    </source>
</evidence>
<dbReference type="EMBL" id="NAJP01000007">
    <property type="protein sequence ID" value="TKA46835.1"/>
    <property type="molecule type" value="Genomic_DNA"/>
</dbReference>
<dbReference type="Pfam" id="PF00443">
    <property type="entry name" value="UCH"/>
    <property type="match status" value="1"/>
</dbReference>
<dbReference type="EC" id="3.4.19.12" evidence="2"/>
<gene>
    <name evidence="10" type="ORF">B0A54_03791</name>
</gene>
<evidence type="ECO:0000259" key="9">
    <source>
        <dbReference type="PROSITE" id="PS50235"/>
    </source>
</evidence>
<dbReference type="Pfam" id="PF13446">
    <property type="entry name" value="RPT"/>
    <property type="match status" value="3"/>
</dbReference>
<feature type="region of interest" description="Disordered" evidence="8">
    <location>
        <begin position="736"/>
        <end position="837"/>
    </location>
</feature>
<dbReference type="InterPro" id="IPR038765">
    <property type="entry name" value="Papain-like_cys_pep_sf"/>
</dbReference>
<dbReference type="Proteomes" id="UP000310066">
    <property type="component" value="Unassembled WGS sequence"/>
</dbReference>
<evidence type="ECO:0000256" key="5">
    <source>
        <dbReference type="ARBA" id="ARBA00022801"/>
    </source>
</evidence>
<keyword evidence="5" id="KW-0378">Hydrolase</keyword>
<keyword evidence="6" id="KW-0788">Thiol protease</keyword>
<dbReference type="InterPro" id="IPR028889">
    <property type="entry name" value="USP"/>
</dbReference>
<dbReference type="GO" id="GO:0043161">
    <property type="term" value="P:proteasome-mediated ubiquitin-dependent protein catabolic process"/>
    <property type="evidence" value="ECO:0007669"/>
    <property type="project" value="InterPro"/>
</dbReference>
<dbReference type="GO" id="GO:0070628">
    <property type="term" value="F:proteasome binding"/>
    <property type="evidence" value="ECO:0007669"/>
    <property type="project" value="TreeGrafter"/>
</dbReference>
<dbReference type="InterPro" id="IPR001394">
    <property type="entry name" value="Peptidase_C19_UCH"/>
</dbReference>
<dbReference type="PROSITE" id="PS00973">
    <property type="entry name" value="USP_2"/>
    <property type="match status" value="1"/>
</dbReference>
<evidence type="ECO:0000256" key="2">
    <source>
        <dbReference type="ARBA" id="ARBA00012759"/>
    </source>
</evidence>
<dbReference type="GO" id="GO:0016579">
    <property type="term" value="P:protein deubiquitination"/>
    <property type="evidence" value="ECO:0007669"/>
    <property type="project" value="InterPro"/>
</dbReference>
<feature type="domain" description="USP" evidence="9">
    <location>
        <begin position="604"/>
        <end position="1157"/>
    </location>
</feature>
<dbReference type="OrthoDB" id="2420415at2759"/>
<feature type="coiled-coil region" evidence="7">
    <location>
        <begin position="1046"/>
        <end position="1073"/>
    </location>
</feature>
<feature type="compositionally biased region" description="Basic and acidic residues" evidence="8">
    <location>
        <begin position="807"/>
        <end position="837"/>
    </location>
</feature>
<evidence type="ECO:0000313" key="11">
    <source>
        <dbReference type="Proteomes" id="UP000310066"/>
    </source>
</evidence>
<reference evidence="10 11" key="1">
    <citation type="submission" date="2017-03" db="EMBL/GenBank/DDBJ databases">
        <title>Genomes of endolithic fungi from Antarctica.</title>
        <authorList>
            <person name="Coleine C."/>
            <person name="Masonjones S."/>
            <person name="Stajich J.E."/>
        </authorList>
    </citation>
    <scope>NUCLEOTIDE SEQUENCE [LARGE SCALE GENOMIC DNA]</scope>
    <source>
        <strain evidence="10 11">CCFEE 5311</strain>
    </source>
</reference>
<keyword evidence="7" id="KW-0175">Coiled coil</keyword>
<dbReference type="GO" id="GO:0004843">
    <property type="term" value="F:cysteine-type deubiquitinase activity"/>
    <property type="evidence" value="ECO:0007669"/>
    <property type="project" value="UniProtKB-EC"/>
</dbReference>
<keyword evidence="4" id="KW-0833">Ubl conjugation pathway</keyword>
<comment type="caution">
    <text evidence="10">The sequence shown here is derived from an EMBL/GenBank/DDBJ whole genome shotgun (WGS) entry which is preliminary data.</text>
</comment>
<accession>A0A4U0VFB3</accession>
<dbReference type="SUPFAM" id="SSF54001">
    <property type="entry name" value="Cysteine proteinases"/>
    <property type="match status" value="1"/>
</dbReference>